<dbReference type="EMBL" id="GL732684">
    <property type="protein sequence ID" value="EFX67160.1"/>
    <property type="molecule type" value="Genomic_DNA"/>
</dbReference>
<keyword evidence="1" id="KW-0732">Signal</keyword>
<sequence length="173" mass="18541">MKSFPIVVLLAVVCLAAFAVGEARDEICHSQQTPTTKLVARRTWPSQTATTTTTTAKPTTVTTISSSTTTTAVPSTTAQTTATTTTTTTTTPLPISFNCSVSDPSGRRRYTTNTTAPVTTTEKQQLDLLLILSMTISIVDDNRLAARVTINNSNINQQTTSTLTQHIYKVVNS</sequence>
<gene>
    <name evidence="2" type="ORF">DAPPUDRAFT_115636</name>
</gene>
<evidence type="ECO:0000313" key="3">
    <source>
        <dbReference type="Proteomes" id="UP000000305"/>
    </source>
</evidence>
<evidence type="ECO:0000313" key="2">
    <source>
        <dbReference type="EMBL" id="EFX67160.1"/>
    </source>
</evidence>
<name>E9HM24_DAPPU</name>
<keyword evidence="3" id="KW-1185">Reference proteome</keyword>
<organism evidence="2 3">
    <name type="scientific">Daphnia pulex</name>
    <name type="common">Water flea</name>
    <dbReference type="NCBI Taxonomy" id="6669"/>
    <lineage>
        <taxon>Eukaryota</taxon>
        <taxon>Metazoa</taxon>
        <taxon>Ecdysozoa</taxon>
        <taxon>Arthropoda</taxon>
        <taxon>Crustacea</taxon>
        <taxon>Branchiopoda</taxon>
        <taxon>Diplostraca</taxon>
        <taxon>Cladocera</taxon>
        <taxon>Anomopoda</taxon>
        <taxon>Daphniidae</taxon>
        <taxon>Daphnia</taxon>
    </lineage>
</organism>
<reference evidence="2 3" key="1">
    <citation type="journal article" date="2011" name="Science">
        <title>The ecoresponsive genome of Daphnia pulex.</title>
        <authorList>
            <person name="Colbourne J.K."/>
            <person name="Pfrender M.E."/>
            <person name="Gilbert D."/>
            <person name="Thomas W.K."/>
            <person name="Tucker A."/>
            <person name="Oakley T.H."/>
            <person name="Tokishita S."/>
            <person name="Aerts A."/>
            <person name="Arnold G.J."/>
            <person name="Basu M.K."/>
            <person name="Bauer D.J."/>
            <person name="Caceres C.E."/>
            <person name="Carmel L."/>
            <person name="Casola C."/>
            <person name="Choi J.H."/>
            <person name="Detter J.C."/>
            <person name="Dong Q."/>
            <person name="Dusheyko S."/>
            <person name="Eads B.D."/>
            <person name="Frohlich T."/>
            <person name="Geiler-Samerotte K.A."/>
            <person name="Gerlach D."/>
            <person name="Hatcher P."/>
            <person name="Jogdeo S."/>
            <person name="Krijgsveld J."/>
            <person name="Kriventseva E.V."/>
            <person name="Kultz D."/>
            <person name="Laforsch C."/>
            <person name="Lindquist E."/>
            <person name="Lopez J."/>
            <person name="Manak J.R."/>
            <person name="Muller J."/>
            <person name="Pangilinan J."/>
            <person name="Patwardhan R.P."/>
            <person name="Pitluck S."/>
            <person name="Pritham E.J."/>
            <person name="Rechtsteiner A."/>
            <person name="Rho M."/>
            <person name="Rogozin I.B."/>
            <person name="Sakarya O."/>
            <person name="Salamov A."/>
            <person name="Schaack S."/>
            <person name="Shapiro H."/>
            <person name="Shiga Y."/>
            <person name="Skalitzky C."/>
            <person name="Smith Z."/>
            <person name="Souvorov A."/>
            <person name="Sung W."/>
            <person name="Tang Z."/>
            <person name="Tsuchiya D."/>
            <person name="Tu H."/>
            <person name="Vos H."/>
            <person name="Wang M."/>
            <person name="Wolf Y.I."/>
            <person name="Yamagata H."/>
            <person name="Yamada T."/>
            <person name="Ye Y."/>
            <person name="Shaw J.R."/>
            <person name="Andrews J."/>
            <person name="Crease T.J."/>
            <person name="Tang H."/>
            <person name="Lucas S.M."/>
            <person name="Robertson H.M."/>
            <person name="Bork P."/>
            <person name="Koonin E.V."/>
            <person name="Zdobnov E.M."/>
            <person name="Grigoriev I.V."/>
            <person name="Lynch M."/>
            <person name="Boore J.L."/>
        </authorList>
    </citation>
    <scope>NUCLEOTIDE SEQUENCE [LARGE SCALE GENOMIC DNA]</scope>
</reference>
<dbReference type="Proteomes" id="UP000000305">
    <property type="component" value="Unassembled WGS sequence"/>
</dbReference>
<dbReference type="HOGENOM" id="CLU_1549189_0_0_1"/>
<feature type="chain" id="PRO_5003238207" evidence="1">
    <location>
        <begin position="24"/>
        <end position="173"/>
    </location>
</feature>
<feature type="signal peptide" evidence="1">
    <location>
        <begin position="1"/>
        <end position="23"/>
    </location>
</feature>
<dbReference type="AlphaFoldDB" id="E9HM24"/>
<dbReference type="InParanoid" id="E9HM24"/>
<dbReference type="KEGG" id="dpx:DAPPUDRAFT_115636"/>
<proteinExistence type="predicted"/>
<accession>E9HM24</accession>
<evidence type="ECO:0000256" key="1">
    <source>
        <dbReference type="SAM" id="SignalP"/>
    </source>
</evidence>
<protein>
    <submittedName>
        <fullName evidence="2">Uncharacterized protein</fullName>
    </submittedName>
</protein>